<sequence>MERKGMIKIQTLFNLANKETQLSFEDQKRQDLDQVVQTFASRIDPSLNSVLSIKKFIYQNYRASPLFDFEKREVIHDSVKTFLTARSGYLEAVSNWAQKKLPDATSGEHVEFVRNSLRQIDPELVGEKRFGETDVHFVKFAKWAFYALSRTFTSDDKIEKRTRRLDVLETRHSLEQDRSKALKFFQQEMKEFLPEQPITTLSEVAAYFQSQYVNLSPLELMEVQEEFTAFQEAKTSYFHKLAQLDHTLDEIFGRSPLPCTSKETTETESIEENVEEPIELADRTIYKGSLAQKHLRTTIINALTSSEKDREIGAFVAEHLIPTGINQFVLYKREKKCEIHFDKTKEGINSEAETKDRKYVVDHKLVITFNNEGKIEFENGAYRIGVVSRDLERHLDKAPSFLRGSAKAALGDYIEKGLKLSLDLKGISFMNEGIRLHLSPILDDREVSMEGGIPPSGVIGSLIQKFTSHDDVPFEEMKKSYTHFVWN</sequence>
<dbReference type="RefSeq" id="WP_013943368.1">
    <property type="nucleotide sequence ID" value="NC_015713.1"/>
</dbReference>
<dbReference type="EMBL" id="FR872582">
    <property type="protein sequence ID" value="CCB88901.1"/>
    <property type="molecule type" value="Genomic_DNA"/>
</dbReference>
<dbReference type="AlphaFoldDB" id="F8L7Z9"/>
<dbReference type="STRING" id="331113.SNE_A10240"/>
<reference key="1">
    <citation type="journal article" date="2011" name="Mol. Biol. Evol.">
        <title>Unity in variety -- the pan-genome of the Chlamydiae.</title>
        <authorList>
            <person name="Collingro A."/>
            <person name="Tischler P."/>
            <person name="Weinmaier T."/>
            <person name="Penz T."/>
            <person name="Heinz E."/>
            <person name="Brunham R.C."/>
            <person name="Read T.D."/>
            <person name="Bavoil P.M."/>
            <person name="Sachse K."/>
            <person name="Kahane S."/>
            <person name="Friedman M.G."/>
            <person name="Rattei T."/>
            <person name="Myers G.S.A."/>
            <person name="Horn M."/>
        </authorList>
    </citation>
    <scope>NUCLEOTIDE SEQUENCE</scope>
    <source>
        <strain>Z</strain>
    </source>
</reference>
<reference evidence="1 2" key="2">
    <citation type="journal article" date="2011" name="Mol. Biol. Evol.">
        <title>Unity in variety--the pan-genome of the Chlamydiae.</title>
        <authorList>
            <person name="Collingro A."/>
            <person name="Tischler P."/>
            <person name="Weinmaier T."/>
            <person name="Penz T."/>
            <person name="Heinz E."/>
            <person name="Brunham R.C."/>
            <person name="Read T.D."/>
            <person name="Bavoil P.M."/>
            <person name="Sachse K."/>
            <person name="Kahane S."/>
            <person name="Friedman M.G."/>
            <person name="Rattei T."/>
            <person name="Myers G.S."/>
            <person name="Horn M."/>
        </authorList>
    </citation>
    <scope>NUCLEOTIDE SEQUENCE [LARGE SCALE GENOMIC DNA]</scope>
    <source>
        <strain evidence="2">ATCC VR-1471 / Z</strain>
    </source>
</reference>
<gene>
    <name evidence="1" type="ordered locus">SNE_A10240</name>
</gene>
<keyword evidence="2" id="KW-1185">Reference proteome</keyword>
<organism evidence="1 2">
    <name type="scientific">Simkania negevensis (strain ATCC VR-1471 / DSM 27360 / Z)</name>
    <dbReference type="NCBI Taxonomy" id="331113"/>
    <lineage>
        <taxon>Bacteria</taxon>
        <taxon>Pseudomonadati</taxon>
        <taxon>Chlamydiota</taxon>
        <taxon>Chlamydiia</taxon>
        <taxon>Parachlamydiales</taxon>
        <taxon>Simkaniaceae</taxon>
        <taxon>Simkania</taxon>
    </lineage>
</organism>
<protein>
    <submittedName>
        <fullName evidence="1">Uncharacterized protein</fullName>
    </submittedName>
</protein>
<evidence type="ECO:0000313" key="2">
    <source>
        <dbReference type="Proteomes" id="UP000000496"/>
    </source>
</evidence>
<dbReference type="KEGG" id="sng:SNE_A10240"/>
<dbReference type="HOGENOM" id="CLU_560075_0_0_0"/>
<accession>F8L7Z9</accession>
<dbReference type="Proteomes" id="UP000000496">
    <property type="component" value="Chromosome gsn.131"/>
</dbReference>
<evidence type="ECO:0000313" key="1">
    <source>
        <dbReference type="EMBL" id="CCB88901.1"/>
    </source>
</evidence>
<name>F8L7Z9_SIMNZ</name>
<proteinExistence type="predicted"/>